<proteinExistence type="predicted"/>
<feature type="transmembrane region" description="Helical" evidence="1">
    <location>
        <begin position="77"/>
        <end position="101"/>
    </location>
</feature>
<accession>A0A1X0QQ52</accession>
<protein>
    <submittedName>
        <fullName evidence="2">Uncharacterized protein</fullName>
    </submittedName>
</protein>
<dbReference type="Proteomes" id="UP000242414">
    <property type="component" value="Unassembled WGS sequence"/>
</dbReference>
<reference evidence="2" key="1">
    <citation type="journal article" date="2016" name="Proc. Natl. Acad. Sci. U.S.A.">
        <title>Lipid metabolic changes in an early divergent fungus govern the establishment of a mutualistic symbiosis with endobacteria.</title>
        <authorList>
            <person name="Lastovetsky O.A."/>
            <person name="Gaspar M.L."/>
            <person name="Mondo S.J."/>
            <person name="LaButti K.M."/>
            <person name="Sandor L."/>
            <person name="Grigoriev I.V."/>
            <person name="Henry S.A."/>
            <person name="Pawlowska T.E."/>
        </authorList>
    </citation>
    <scope>NUCLEOTIDE SEQUENCE [LARGE SCALE GENOMIC DNA]</scope>
    <source>
        <strain evidence="2">ATCC 52814</strain>
    </source>
</reference>
<sequence>MRMRLIEEGNRCTHNLPTMEESAAVISIEYNDRTFRNIVLTLRGSNRNDSLDQGCDFEQGFQFIDQTHAAYIYTNNIFCYFLSIQVELETVPLLFPLYHYFFDHRSRGLVNDSWPSCAILISLSITFMKIATLIVSF</sequence>
<dbReference type="EMBL" id="KV922091">
    <property type="protein sequence ID" value="ORE01876.1"/>
    <property type="molecule type" value="Genomic_DNA"/>
</dbReference>
<feature type="transmembrane region" description="Helical" evidence="1">
    <location>
        <begin position="113"/>
        <end position="135"/>
    </location>
</feature>
<keyword evidence="1" id="KW-0472">Membrane</keyword>
<name>A0A1X0QQ52_RHIZD</name>
<dbReference type="AlphaFoldDB" id="A0A1X0QQ52"/>
<dbReference type="VEuPathDB" id="FungiDB:BCV72DRAFT_63713"/>
<keyword evidence="1" id="KW-0812">Transmembrane</keyword>
<keyword evidence="1" id="KW-1133">Transmembrane helix</keyword>
<evidence type="ECO:0000313" key="2">
    <source>
        <dbReference type="EMBL" id="ORE01876.1"/>
    </source>
</evidence>
<gene>
    <name evidence="2" type="ORF">BCV72DRAFT_63713</name>
</gene>
<organism evidence="2">
    <name type="scientific">Rhizopus microsporus var. microsporus</name>
    <dbReference type="NCBI Taxonomy" id="86635"/>
    <lineage>
        <taxon>Eukaryota</taxon>
        <taxon>Fungi</taxon>
        <taxon>Fungi incertae sedis</taxon>
        <taxon>Mucoromycota</taxon>
        <taxon>Mucoromycotina</taxon>
        <taxon>Mucoromycetes</taxon>
        <taxon>Mucorales</taxon>
        <taxon>Mucorineae</taxon>
        <taxon>Rhizopodaceae</taxon>
        <taxon>Rhizopus</taxon>
    </lineage>
</organism>
<evidence type="ECO:0000256" key="1">
    <source>
        <dbReference type="SAM" id="Phobius"/>
    </source>
</evidence>